<dbReference type="InterPro" id="IPR007062">
    <property type="entry name" value="PPI-2"/>
</dbReference>
<proteinExistence type="evidence at transcript level"/>
<name>C1BT48_LEPSM</name>
<reference evidence="3" key="1">
    <citation type="submission" date="2009-06" db="EMBL/GenBank/DDBJ databases">
        <title>Lepeophtheirus salmonis ESTs and full-length cDNAs.</title>
        <authorList>
            <person name="Yasuike M."/>
            <person name="von Schalburg K."/>
            <person name="Cooper G."/>
            <person name="Leong J."/>
            <person name="Jones S.R.M."/>
            <person name="Koop B.F."/>
        </authorList>
    </citation>
    <scope>NUCLEOTIDE SEQUENCE</scope>
    <source>
        <strain evidence="3">Pacific form</strain>
        <tissue evidence="3">Whole</tissue>
    </source>
</reference>
<gene>
    <name evidence="3" type="primary">IPP2</name>
</gene>
<evidence type="ECO:0000256" key="2">
    <source>
        <dbReference type="SAM" id="MobiDB-lite"/>
    </source>
</evidence>
<dbReference type="GO" id="GO:0009966">
    <property type="term" value="P:regulation of signal transduction"/>
    <property type="evidence" value="ECO:0007669"/>
    <property type="project" value="InterPro"/>
</dbReference>
<feature type="compositionally biased region" description="Basic and acidic residues" evidence="2">
    <location>
        <begin position="48"/>
        <end position="63"/>
    </location>
</feature>
<organism evidence="3">
    <name type="scientific">Lepeophtheirus salmonis</name>
    <name type="common">Salmon louse</name>
    <name type="synonym">Caligus salmonis</name>
    <dbReference type="NCBI Taxonomy" id="72036"/>
    <lineage>
        <taxon>Eukaryota</taxon>
        <taxon>Metazoa</taxon>
        <taxon>Ecdysozoa</taxon>
        <taxon>Arthropoda</taxon>
        <taxon>Crustacea</taxon>
        <taxon>Multicrustacea</taxon>
        <taxon>Hexanauplia</taxon>
        <taxon>Copepoda</taxon>
        <taxon>Siphonostomatoida</taxon>
        <taxon>Caligidae</taxon>
        <taxon>Lepeophtheirus</taxon>
    </lineage>
</organism>
<feature type="compositionally biased region" description="Acidic residues" evidence="2">
    <location>
        <begin position="69"/>
        <end position="81"/>
    </location>
</feature>
<comment type="similarity">
    <text evidence="1">Belongs to the protein phosphatase inhibitor 2 family.</text>
</comment>
<dbReference type="EMBL" id="BT077777">
    <property type="protein sequence ID" value="ACO12201.1"/>
    <property type="molecule type" value="mRNA"/>
</dbReference>
<dbReference type="Gene3D" id="6.10.250.1050">
    <property type="match status" value="2"/>
</dbReference>
<feature type="region of interest" description="Disordered" evidence="2">
    <location>
        <begin position="45"/>
        <end position="231"/>
    </location>
</feature>
<evidence type="ECO:0000313" key="3">
    <source>
        <dbReference type="EMBL" id="ACO12201.1"/>
    </source>
</evidence>
<dbReference type="PANTHER" id="PTHR12398">
    <property type="entry name" value="PROTEIN PHOSPHATASE INHIBITOR"/>
    <property type="match status" value="1"/>
</dbReference>
<feature type="compositionally biased region" description="Basic and acidic residues" evidence="2">
    <location>
        <begin position="147"/>
        <end position="159"/>
    </location>
</feature>
<dbReference type="Pfam" id="PF04979">
    <property type="entry name" value="IPP-2"/>
    <property type="match status" value="1"/>
</dbReference>
<feature type="compositionally biased region" description="Low complexity" evidence="2">
    <location>
        <begin position="84"/>
        <end position="96"/>
    </location>
</feature>
<dbReference type="PANTHER" id="PTHR12398:SF20">
    <property type="entry name" value="PROTEIN PHOSPHATASE 1 REGULATORY INHIBITOR SUBUNIT 2"/>
    <property type="match status" value="1"/>
</dbReference>
<feature type="compositionally biased region" description="Acidic residues" evidence="2">
    <location>
        <begin position="179"/>
        <end position="198"/>
    </location>
</feature>
<dbReference type="OrthoDB" id="551302at2759"/>
<evidence type="ECO:0000256" key="1">
    <source>
        <dbReference type="ARBA" id="ARBA00005472"/>
    </source>
</evidence>
<protein>
    <submittedName>
        <fullName evidence="3">Phosphatase inhibitor 2</fullName>
    </submittedName>
</protein>
<accession>C1BT48</accession>
<sequence>MTENLCKMPKRGILKASTSFEHRENDQSSQAIKSQHFDESNIIATLHPPDKDYGFMKVDEPKTPFEYLSDGEEEEDEEDGGPSEGACSSSSQLESSRGQRHANDLNANLLAEKIASEGPKGPRPRKISDPNYDEEEEEEEGGELSGPEDRERRKSFEQKRKAHYNEFQMVKLARQLMNEELEDNVEEEKDDEEEEEEDSFKKLRKGRSKKNPPSTSEEESSSTQMDTTNTS</sequence>
<feature type="compositionally biased region" description="Acidic residues" evidence="2">
    <location>
        <begin position="131"/>
        <end position="142"/>
    </location>
</feature>
<dbReference type="GO" id="GO:0004864">
    <property type="term" value="F:protein phosphatase inhibitor activity"/>
    <property type="evidence" value="ECO:0007669"/>
    <property type="project" value="InterPro"/>
</dbReference>
<dbReference type="AlphaFoldDB" id="C1BT48"/>